<dbReference type="Proteomes" id="UP000221845">
    <property type="component" value="Segment"/>
</dbReference>
<evidence type="ECO:0000313" key="2">
    <source>
        <dbReference type="Proteomes" id="UP000221845"/>
    </source>
</evidence>
<sequence>MSRIELDLTQTHQVNDKGDYTLYQGWYGERLRPCLALMPTRLKSTSIPLVVTVDDAWKWNPDDPEARPEMNAVLIGAFVAANGIEANSFTFQRIVGIIHDHLGDLMSIPPKALNLEVVGDAYRTDADGTVSHKEIRDHV</sequence>
<dbReference type="EMBL" id="MF042361">
    <property type="protein sequence ID" value="ARV77108.1"/>
    <property type="molecule type" value="Genomic_DNA"/>
</dbReference>
<gene>
    <name evidence="1" type="ORF">SKUL_9</name>
</gene>
<reference evidence="1 2" key="1">
    <citation type="submission" date="2017-05" db="EMBL/GenBank/DDBJ databases">
        <authorList>
            <person name="Song R."/>
            <person name="Chenine A.L."/>
            <person name="Ruprecht R.M."/>
        </authorList>
    </citation>
    <scope>NUCLEOTIDE SEQUENCE [LARGE SCALE GENOMIC DNA]</scope>
</reference>
<keyword evidence="2" id="KW-1185">Reference proteome</keyword>
<proteinExistence type="predicted"/>
<evidence type="ECO:0000313" key="1">
    <source>
        <dbReference type="EMBL" id="ARV77108.1"/>
    </source>
</evidence>
<accession>A0A1Y0T0S9</accession>
<organism evidence="1 2">
    <name type="scientific">Pseudomonas phage Skulduggery</name>
    <dbReference type="NCBI Taxonomy" id="2006671"/>
    <lineage>
        <taxon>Viruses</taxon>
        <taxon>Duplodnaviria</taxon>
        <taxon>Heunggongvirae</taxon>
        <taxon>Uroviricota</taxon>
        <taxon>Caudoviricetes</taxon>
        <taxon>Skulduggeryvirus</taxon>
        <taxon>Skulduggeryvirus skulduggery</taxon>
    </lineage>
</organism>
<name>A0A1Y0T0S9_9CAUD</name>
<protein>
    <submittedName>
        <fullName evidence="1">Uncharacterized protein</fullName>
    </submittedName>
</protein>